<dbReference type="AlphaFoldDB" id="A0A8D9A6C5"/>
<protein>
    <submittedName>
        <fullName evidence="2">Uncharacterized protein</fullName>
    </submittedName>
</protein>
<sequence length="106" mass="12526">MAVIFFYITRCYFLGLNLLNVFHDIVDAVPVFNLAPELSIKAIKYLFVQRMHWLHQVCQDVISIESKCICVHCSMKSMYRSLYLYCNIRAINFNFPINLDSFYLLT</sequence>
<accession>A0A8D9A6C5</accession>
<feature type="signal peptide" evidence="1">
    <location>
        <begin position="1"/>
        <end position="28"/>
    </location>
</feature>
<proteinExistence type="predicted"/>
<dbReference type="EMBL" id="HBUF01556541">
    <property type="protein sequence ID" value="CAG6760478.1"/>
    <property type="molecule type" value="Transcribed_RNA"/>
</dbReference>
<keyword evidence="1" id="KW-0732">Signal</keyword>
<reference evidence="2" key="1">
    <citation type="submission" date="2021-05" db="EMBL/GenBank/DDBJ databases">
        <authorList>
            <person name="Alioto T."/>
            <person name="Alioto T."/>
            <person name="Gomez Garrido J."/>
        </authorList>
    </citation>
    <scope>NUCLEOTIDE SEQUENCE</scope>
</reference>
<evidence type="ECO:0000256" key="1">
    <source>
        <dbReference type="SAM" id="SignalP"/>
    </source>
</evidence>
<organism evidence="2">
    <name type="scientific">Cacopsylla melanoneura</name>
    <dbReference type="NCBI Taxonomy" id="428564"/>
    <lineage>
        <taxon>Eukaryota</taxon>
        <taxon>Metazoa</taxon>
        <taxon>Ecdysozoa</taxon>
        <taxon>Arthropoda</taxon>
        <taxon>Hexapoda</taxon>
        <taxon>Insecta</taxon>
        <taxon>Pterygota</taxon>
        <taxon>Neoptera</taxon>
        <taxon>Paraneoptera</taxon>
        <taxon>Hemiptera</taxon>
        <taxon>Sternorrhyncha</taxon>
        <taxon>Psylloidea</taxon>
        <taxon>Psyllidae</taxon>
        <taxon>Psyllinae</taxon>
        <taxon>Cacopsylla</taxon>
    </lineage>
</organism>
<evidence type="ECO:0000313" key="2">
    <source>
        <dbReference type="EMBL" id="CAG6760478.1"/>
    </source>
</evidence>
<name>A0A8D9A6C5_9HEMI</name>
<feature type="chain" id="PRO_5034021779" evidence="1">
    <location>
        <begin position="29"/>
        <end position="106"/>
    </location>
</feature>